<dbReference type="PANTHER" id="PTHR32343:SF22">
    <property type="entry name" value="LD29830P"/>
    <property type="match status" value="1"/>
</dbReference>
<feature type="compositionally biased region" description="Polar residues" evidence="2">
    <location>
        <begin position="91"/>
        <end position="107"/>
    </location>
</feature>
<dbReference type="SUPFAM" id="SSF54928">
    <property type="entry name" value="RNA-binding domain, RBD"/>
    <property type="match status" value="2"/>
</dbReference>
<evidence type="ECO:0000259" key="3">
    <source>
        <dbReference type="PROSITE" id="PS50102"/>
    </source>
</evidence>
<protein>
    <submittedName>
        <fullName evidence="4">Putative Poly(A)-binding protein</fullName>
    </submittedName>
</protein>
<accession>A0A0K9Q3N4</accession>
<evidence type="ECO:0000256" key="2">
    <source>
        <dbReference type="SAM" id="MobiDB-lite"/>
    </source>
</evidence>
<dbReference type="AlphaFoldDB" id="A0A0K9Q3N4"/>
<dbReference type="InterPro" id="IPR035979">
    <property type="entry name" value="RBD_domain_sf"/>
</dbReference>
<dbReference type="Pfam" id="PF07145">
    <property type="entry name" value="PAM2"/>
    <property type="match status" value="1"/>
</dbReference>
<keyword evidence="5" id="KW-1185">Reference proteome</keyword>
<dbReference type="PANTHER" id="PTHR32343">
    <property type="entry name" value="SERINE/ARGININE-RICH SPLICING FACTOR"/>
    <property type="match status" value="1"/>
</dbReference>
<dbReference type="InterPro" id="IPR009818">
    <property type="entry name" value="PAM2_motif"/>
</dbReference>
<evidence type="ECO:0000313" key="4">
    <source>
        <dbReference type="EMBL" id="KMZ75075.1"/>
    </source>
</evidence>
<comment type="caution">
    <text evidence="4">The sequence shown here is derived from an EMBL/GenBank/DDBJ whole genome shotgun (WGS) entry which is preliminary data.</text>
</comment>
<feature type="domain" description="RRM" evidence="3">
    <location>
        <begin position="235"/>
        <end position="311"/>
    </location>
</feature>
<feature type="domain" description="RRM" evidence="3">
    <location>
        <begin position="138"/>
        <end position="213"/>
    </location>
</feature>
<dbReference type="SMART" id="SM00360">
    <property type="entry name" value="RRM"/>
    <property type="match status" value="2"/>
</dbReference>
<feature type="region of interest" description="Disordered" evidence="2">
    <location>
        <begin position="90"/>
        <end position="128"/>
    </location>
</feature>
<sequence>MVQVAPGGVGSGDHQFNHHSVRGSADLQKDVDDLVDILSKLNPSAKEFFPSSYSLPNENTTTAAATSVSVTAGQRSNGALSADAPVFVSNYDANNQRDSSSDGSSNGYHRRRRNNQNQGRRRINDKVRRYQREDRIRRTVYVAEIDQHITEEDLVAMFAACGPVVDCRACGDPNSVLRFAFVEFSNEQDARKALNLSGVFLGYYPLKVLPSKTAILPVNPQYLPQTEDEKEMCVRTIYCTNIDKKISQEQVKSFFESTCGKVLRLRLLGDHLHSTHIAFVEFVQAESAVQALGCSGAILGNFPIRVSPSKTPVRKEKSQ</sequence>
<evidence type="ECO:0000256" key="1">
    <source>
        <dbReference type="PROSITE-ProRule" id="PRU00176"/>
    </source>
</evidence>
<dbReference type="STRING" id="29655.A0A0K9Q3N4"/>
<dbReference type="PROSITE" id="PS50102">
    <property type="entry name" value="RRM"/>
    <property type="match status" value="2"/>
</dbReference>
<proteinExistence type="predicted"/>
<dbReference type="Pfam" id="PF00076">
    <property type="entry name" value="RRM_1"/>
    <property type="match status" value="2"/>
</dbReference>
<name>A0A0K9Q3N4_ZOSMR</name>
<dbReference type="OMA" id="HSTHIAF"/>
<gene>
    <name evidence="4" type="ORF">ZOSMA_11G01010</name>
</gene>
<dbReference type="Proteomes" id="UP000036987">
    <property type="component" value="Unassembled WGS sequence"/>
</dbReference>
<dbReference type="Gene3D" id="3.30.70.330">
    <property type="match status" value="2"/>
</dbReference>
<evidence type="ECO:0000313" key="5">
    <source>
        <dbReference type="Proteomes" id="UP000036987"/>
    </source>
</evidence>
<keyword evidence="1" id="KW-0694">RNA-binding</keyword>
<dbReference type="InterPro" id="IPR012677">
    <property type="entry name" value="Nucleotide-bd_a/b_plait_sf"/>
</dbReference>
<dbReference type="FunFam" id="3.30.70.330:FF:000665">
    <property type="entry name" value="Polyadenylate-binding protein-interacting protein 10"/>
    <property type="match status" value="1"/>
</dbReference>
<dbReference type="EMBL" id="LFYR01000216">
    <property type="protein sequence ID" value="KMZ75075.1"/>
    <property type="molecule type" value="Genomic_DNA"/>
</dbReference>
<dbReference type="InterPro" id="IPR000504">
    <property type="entry name" value="RRM_dom"/>
</dbReference>
<dbReference type="OrthoDB" id="7763451at2759"/>
<reference evidence="5" key="1">
    <citation type="journal article" date="2016" name="Nature">
        <title>The genome of the seagrass Zostera marina reveals angiosperm adaptation to the sea.</title>
        <authorList>
            <person name="Olsen J.L."/>
            <person name="Rouze P."/>
            <person name="Verhelst B."/>
            <person name="Lin Y.-C."/>
            <person name="Bayer T."/>
            <person name="Collen J."/>
            <person name="Dattolo E."/>
            <person name="De Paoli E."/>
            <person name="Dittami S."/>
            <person name="Maumus F."/>
            <person name="Michel G."/>
            <person name="Kersting A."/>
            <person name="Lauritano C."/>
            <person name="Lohaus R."/>
            <person name="Toepel M."/>
            <person name="Tonon T."/>
            <person name="Vanneste K."/>
            <person name="Amirebrahimi M."/>
            <person name="Brakel J."/>
            <person name="Bostroem C."/>
            <person name="Chovatia M."/>
            <person name="Grimwood J."/>
            <person name="Jenkins J.W."/>
            <person name="Jueterbock A."/>
            <person name="Mraz A."/>
            <person name="Stam W.T."/>
            <person name="Tice H."/>
            <person name="Bornberg-Bauer E."/>
            <person name="Green P.J."/>
            <person name="Pearson G.A."/>
            <person name="Procaccini G."/>
            <person name="Duarte C.M."/>
            <person name="Schmutz J."/>
            <person name="Reusch T.B.H."/>
            <person name="Van de Peer Y."/>
        </authorList>
    </citation>
    <scope>NUCLEOTIDE SEQUENCE [LARGE SCALE GENOMIC DNA]</scope>
    <source>
        <strain evidence="5">cv. Finnish</strain>
    </source>
</reference>
<dbReference type="GO" id="GO:0003723">
    <property type="term" value="F:RNA binding"/>
    <property type="evidence" value="ECO:0007669"/>
    <property type="project" value="UniProtKB-UniRule"/>
</dbReference>
<organism evidence="4 5">
    <name type="scientific">Zostera marina</name>
    <name type="common">Eelgrass</name>
    <dbReference type="NCBI Taxonomy" id="29655"/>
    <lineage>
        <taxon>Eukaryota</taxon>
        <taxon>Viridiplantae</taxon>
        <taxon>Streptophyta</taxon>
        <taxon>Embryophyta</taxon>
        <taxon>Tracheophyta</taxon>
        <taxon>Spermatophyta</taxon>
        <taxon>Magnoliopsida</taxon>
        <taxon>Liliopsida</taxon>
        <taxon>Zosteraceae</taxon>
        <taxon>Zostera</taxon>
    </lineage>
</organism>
<feature type="compositionally biased region" description="Basic residues" evidence="2">
    <location>
        <begin position="108"/>
        <end position="121"/>
    </location>
</feature>
<dbReference type="InterPro" id="IPR034825">
    <property type="entry name" value="CID8-like_RRM2"/>
</dbReference>
<dbReference type="CDD" id="cd12460">
    <property type="entry name" value="RRM2_CID8_like"/>
    <property type="match status" value="1"/>
</dbReference>